<dbReference type="GeneID" id="18907293"/>
<dbReference type="Proteomes" id="UP000008370">
    <property type="component" value="Unassembled WGS sequence"/>
</dbReference>
<dbReference type="RefSeq" id="XP_007400340.1">
    <property type="nucleotide sequence ID" value="XM_007400278.1"/>
</dbReference>
<evidence type="ECO:0000313" key="2">
    <source>
        <dbReference type="Proteomes" id="UP000008370"/>
    </source>
</evidence>
<reference evidence="1 2" key="1">
    <citation type="journal article" date="2012" name="BMC Genomics">
        <title>Comparative genomics of the white-rot fungi, Phanerochaete carnosa and P. chrysosporium, to elucidate the genetic basis of the distinct wood types they colonize.</title>
        <authorList>
            <person name="Suzuki H."/>
            <person name="MacDonald J."/>
            <person name="Syed K."/>
            <person name="Salamov A."/>
            <person name="Hori C."/>
            <person name="Aerts A."/>
            <person name="Henrissat B."/>
            <person name="Wiebenga A."/>
            <person name="vanKuyk P.A."/>
            <person name="Barry K."/>
            <person name="Lindquist E."/>
            <person name="LaButti K."/>
            <person name="Lapidus A."/>
            <person name="Lucas S."/>
            <person name="Coutinho P."/>
            <person name="Gong Y."/>
            <person name="Samejima M."/>
            <person name="Mahadevan R."/>
            <person name="Abou-Zaid M."/>
            <person name="de Vries R.P."/>
            <person name="Igarashi K."/>
            <person name="Yadav J.S."/>
            <person name="Grigoriev I.V."/>
            <person name="Master E.R."/>
        </authorList>
    </citation>
    <scope>NUCLEOTIDE SEQUENCE [LARGE SCALE GENOMIC DNA]</scope>
    <source>
        <strain evidence="1 2">HHB-10118-sp</strain>
    </source>
</reference>
<evidence type="ECO:0008006" key="3">
    <source>
        <dbReference type="Google" id="ProtNLM"/>
    </source>
</evidence>
<accession>K5VIS4</accession>
<dbReference type="HOGENOM" id="CLU_139930_1_1_1"/>
<dbReference type="EMBL" id="JH930477">
    <property type="protein sequence ID" value="EKM51188.1"/>
    <property type="molecule type" value="Genomic_DNA"/>
</dbReference>
<dbReference type="InParanoid" id="K5VIS4"/>
<name>K5VIS4_PHACS</name>
<feature type="non-terminal residue" evidence="1">
    <location>
        <position position="1"/>
    </location>
</feature>
<gene>
    <name evidence="1" type="ORF">PHACADRAFT_104034</name>
</gene>
<dbReference type="KEGG" id="pco:PHACADRAFT_104034"/>
<evidence type="ECO:0000313" key="1">
    <source>
        <dbReference type="EMBL" id="EKM51188.1"/>
    </source>
</evidence>
<sequence length="77" mass="8855">IVSHLTLRDLLHLTWTSRHFREMLMSKSRKHLWAAARRNDSELPDPPPSISEPRLAAVLLSSFCFVSVWLDVVGKEC</sequence>
<dbReference type="OrthoDB" id="2322499at2759"/>
<protein>
    <recommendedName>
        <fullName evidence="3">F-box domain-containing protein</fullName>
    </recommendedName>
</protein>
<organism evidence="1 2">
    <name type="scientific">Phanerochaete carnosa (strain HHB-10118-sp)</name>
    <name type="common">White-rot fungus</name>
    <name type="synonym">Peniophora carnosa</name>
    <dbReference type="NCBI Taxonomy" id="650164"/>
    <lineage>
        <taxon>Eukaryota</taxon>
        <taxon>Fungi</taxon>
        <taxon>Dikarya</taxon>
        <taxon>Basidiomycota</taxon>
        <taxon>Agaricomycotina</taxon>
        <taxon>Agaricomycetes</taxon>
        <taxon>Polyporales</taxon>
        <taxon>Phanerochaetaceae</taxon>
        <taxon>Phanerochaete</taxon>
    </lineage>
</organism>
<proteinExistence type="predicted"/>
<dbReference type="AlphaFoldDB" id="K5VIS4"/>
<keyword evidence="2" id="KW-1185">Reference proteome</keyword>